<dbReference type="InterPro" id="IPR036871">
    <property type="entry name" value="PX_dom_sf"/>
</dbReference>
<evidence type="ECO:0000259" key="1">
    <source>
        <dbReference type="PROSITE" id="PS50195"/>
    </source>
</evidence>
<evidence type="ECO:0000313" key="4">
    <source>
        <dbReference type="Proteomes" id="UP001158986"/>
    </source>
</evidence>
<dbReference type="Proteomes" id="UP001160483">
    <property type="component" value="Unassembled WGS sequence"/>
</dbReference>
<comment type="caution">
    <text evidence="2">The sequence shown here is derived from an EMBL/GenBank/DDBJ whole genome shotgun (WGS) entry which is preliminary data.</text>
</comment>
<dbReference type="Proteomes" id="UP001158986">
    <property type="component" value="Unassembled WGS sequence"/>
</dbReference>
<evidence type="ECO:0000313" key="5">
    <source>
        <dbReference type="Proteomes" id="UP001160483"/>
    </source>
</evidence>
<accession>A0AAU9L8X2</accession>
<organism evidence="2 5">
    <name type="scientific">Peronospora belbahrii</name>
    <dbReference type="NCBI Taxonomy" id="622444"/>
    <lineage>
        <taxon>Eukaryota</taxon>
        <taxon>Sar</taxon>
        <taxon>Stramenopiles</taxon>
        <taxon>Oomycota</taxon>
        <taxon>Peronosporomycetes</taxon>
        <taxon>Peronosporales</taxon>
        <taxon>Peronosporaceae</taxon>
        <taxon>Peronospora</taxon>
    </lineage>
</organism>
<feature type="domain" description="PX" evidence="1">
    <location>
        <begin position="63"/>
        <end position="192"/>
    </location>
</feature>
<dbReference type="SUPFAM" id="SSF64268">
    <property type="entry name" value="PX domain"/>
    <property type="match status" value="1"/>
</dbReference>
<dbReference type="Gene3D" id="3.30.1520.10">
    <property type="entry name" value="Phox-like domain"/>
    <property type="match status" value="1"/>
</dbReference>
<dbReference type="InterPro" id="IPR001683">
    <property type="entry name" value="PX_dom"/>
</dbReference>
<sequence length="192" mass="22022">MGCSYSTTNDYEQLTDFSVTELLIAKRPGGREVGPITKFERSCDRFTRKAAQIEGGPVLNKKLPFGMIIFSVVKVVVNDDGVMFYHFIGSSAKDPTFQLHIAKRYTEFKTLHEEISKLMVSERMVAAAQQQLNDMQPVLPEMPKADVWTYLRGRFSNRILEEREEQFTRILNAIARHSVAFRSTSFTTFLLR</sequence>
<dbReference type="Pfam" id="PF00787">
    <property type="entry name" value="PX"/>
    <property type="match status" value="1"/>
</dbReference>
<dbReference type="AlphaFoldDB" id="A0AAU9L8X2"/>
<dbReference type="EMBL" id="CAKKTJ010000331">
    <property type="protein sequence ID" value="CAH0481955.1"/>
    <property type="molecule type" value="Genomic_DNA"/>
</dbReference>
<proteinExistence type="predicted"/>
<evidence type="ECO:0000313" key="3">
    <source>
        <dbReference type="EMBL" id="CAH0522373.1"/>
    </source>
</evidence>
<dbReference type="PROSITE" id="PS50195">
    <property type="entry name" value="PX"/>
    <property type="match status" value="1"/>
</dbReference>
<protein>
    <recommendedName>
        <fullName evidence="1">PX domain-containing protein</fullName>
    </recommendedName>
</protein>
<keyword evidence="4" id="KW-1185">Reference proteome</keyword>
<name>A0AAU9L8X2_9STRA</name>
<evidence type="ECO:0000313" key="2">
    <source>
        <dbReference type="EMBL" id="CAH0481955.1"/>
    </source>
</evidence>
<dbReference type="GO" id="GO:0035091">
    <property type="term" value="F:phosphatidylinositol binding"/>
    <property type="evidence" value="ECO:0007669"/>
    <property type="project" value="InterPro"/>
</dbReference>
<gene>
    <name evidence="3" type="ORF">PBS001_LOCUS8804</name>
    <name evidence="2" type="ORF">PBS003_LOCUS8554</name>
</gene>
<reference evidence="2 4" key="1">
    <citation type="submission" date="2021-11" db="EMBL/GenBank/DDBJ databases">
        <authorList>
            <person name="Islam A."/>
            <person name="Islam S."/>
            <person name="Flora M.S."/>
            <person name="Rahman M."/>
            <person name="Ziaur R.M."/>
            <person name="Epstein J.H."/>
            <person name="Hassan M."/>
            <person name="Klassen M."/>
            <person name="Woodard K."/>
            <person name="Webb A."/>
            <person name="Webby R.J."/>
            <person name="El Zowalaty M.E."/>
        </authorList>
    </citation>
    <scope>NUCLEOTIDE SEQUENCE</scope>
    <source>
        <strain evidence="3">Pbs1</strain>
        <strain evidence="2">Pbs3</strain>
    </source>
</reference>
<dbReference type="EMBL" id="CAKLCB010000389">
    <property type="protein sequence ID" value="CAH0522373.1"/>
    <property type="molecule type" value="Genomic_DNA"/>
</dbReference>